<name>A0A127M8T9_9GAMM</name>
<dbReference type="STRING" id="1470434.AZF00_15730"/>
<organism evidence="2 3">
    <name type="scientific">Zhongshania aliphaticivorans</name>
    <dbReference type="NCBI Taxonomy" id="1470434"/>
    <lineage>
        <taxon>Bacteria</taxon>
        <taxon>Pseudomonadati</taxon>
        <taxon>Pseudomonadota</taxon>
        <taxon>Gammaproteobacteria</taxon>
        <taxon>Cellvibrionales</taxon>
        <taxon>Spongiibacteraceae</taxon>
        <taxon>Zhongshania</taxon>
    </lineage>
</organism>
<evidence type="ECO:0000256" key="1">
    <source>
        <dbReference type="SAM" id="Phobius"/>
    </source>
</evidence>
<sequence>MKKLNEGFTSKGALKRKQGGFVLAAELTLMSSIMVAGVTVGMTTLRDSLLAEMEDTAEAIGSLDQSFSYAGVRNGHGTAAAGGSGFRDAIDTNAGDGVGFVFVQSDNVEGGL</sequence>
<keyword evidence="1" id="KW-1133">Transmembrane helix</keyword>
<gene>
    <name evidence="2" type="ORF">AZF00_15730</name>
</gene>
<dbReference type="KEGG" id="zal:AZF00_15730"/>
<dbReference type="Proteomes" id="UP000074119">
    <property type="component" value="Chromosome"/>
</dbReference>
<feature type="transmembrane region" description="Helical" evidence="1">
    <location>
        <begin position="21"/>
        <end position="45"/>
    </location>
</feature>
<evidence type="ECO:0000313" key="3">
    <source>
        <dbReference type="Proteomes" id="UP000074119"/>
    </source>
</evidence>
<keyword evidence="1" id="KW-0812">Transmembrane</keyword>
<dbReference type="AlphaFoldDB" id="A0A127M8T9"/>
<reference evidence="2 3" key="1">
    <citation type="submission" date="2015-12" db="EMBL/GenBank/DDBJ databases">
        <authorList>
            <person name="Shamseldin A."/>
            <person name="Moawad H."/>
            <person name="Abd El-Rahim W.M."/>
            <person name="Sadowsky M.J."/>
        </authorList>
    </citation>
    <scope>NUCLEOTIDE SEQUENCE [LARGE SCALE GENOMIC DNA]</scope>
    <source>
        <strain evidence="2 3">SM2</strain>
    </source>
</reference>
<dbReference type="RefSeq" id="WP_008251983.1">
    <property type="nucleotide sequence ID" value="NZ_CP014544.1"/>
</dbReference>
<protein>
    <submittedName>
        <fullName evidence="2">Uncharacterized protein</fullName>
    </submittedName>
</protein>
<evidence type="ECO:0000313" key="2">
    <source>
        <dbReference type="EMBL" id="AMO69657.1"/>
    </source>
</evidence>
<dbReference type="EMBL" id="CP014544">
    <property type="protein sequence ID" value="AMO69657.1"/>
    <property type="molecule type" value="Genomic_DNA"/>
</dbReference>
<accession>A0A127M8T9</accession>
<proteinExistence type="predicted"/>
<keyword evidence="1" id="KW-0472">Membrane</keyword>